<name>A0AAW4W142_9FIRM</name>
<evidence type="ECO:0000259" key="3">
    <source>
        <dbReference type="Pfam" id="PF26079"/>
    </source>
</evidence>
<feature type="domain" description="Baseplate J-like central" evidence="2">
    <location>
        <begin position="183"/>
        <end position="262"/>
    </location>
</feature>
<dbReference type="GeneID" id="98659880"/>
<dbReference type="InterPro" id="IPR058531">
    <property type="entry name" value="Baseplate_J_M"/>
</dbReference>
<evidence type="ECO:0000313" key="5">
    <source>
        <dbReference type="Proteomes" id="UP001298753"/>
    </source>
</evidence>
<evidence type="ECO:0000313" key="4">
    <source>
        <dbReference type="EMBL" id="MCC2176646.1"/>
    </source>
</evidence>
<organism evidence="4 5">
    <name type="scientific">Agathobaculum butyriciproducens</name>
    <dbReference type="NCBI Taxonomy" id="1628085"/>
    <lineage>
        <taxon>Bacteria</taxon>
        <taxon>Bacillati</taxon>
        <taxon>Bacillota</taxon>
        <taxon>Clostridia</taxon>
        <taxon>Eubacteriales</taxon>
        <taxon>Butyricicoccaceae</taxon>
        <taxon>Agathobaculum</taxon>
    </lineage>
</organism>
<keyword evidence="5" id="KW-1185">Reference proteome</keyword>
<dbReference type="Pfam" id="PF26078">
    <property type="entry name" value="Baseplate_J_M"/>
    <property type="match status" value="1"/>
</dbReference>
<dbReference type="Pfam" id="PF26079">
    <property type="entry name" value="Baseplate_J_C"/>
    <property type="match status" value="1"/>
</dbReference>
<evidence type="ECO:0000259" key="2">
    <source>
        <dbReference type="Pfam" id="PF26078"/>
    </source>
</evidence>
<dbReference type="AlphaFoldDB" id="A0AAW4W142"/>
<dbReference type="Proteomes" id="UP001298753">
    <property type="component" value="Unassembled WGS sequence"/>
</dbReference>
<gene>
    <name evidence="4" type="ORF">LKD22_05850</name>
</gene>
<sequence length="360" mass="38361">MIGRYSDEMTFDYIMNRMLESVPDTVDKREGSIIYDALAPAAAELVKCYMELDVVMDETFVDTASLQYLMLRCKERGVAIQGETAAVIEGVFTPSSVELTAGLRFNCDEVNYVVTEKISAGHYKLEAETLGTVGNKYTGLLLPIQTVNGLETAQIAAVLIPAEDGDTTDTLRGKYYASIDGEAFGGNVADYREKVNAITGVGGVKVYPVWNGGGTVKLTIIASDFTAPSTELISKVQTAIDPEGNQGEGLGLAPIGHTVTVAGARYADIAITTNITFATGWAWSSAQSQVESAVKTYFAELAKIWADSATTVVRISQIETHLLALDCVVDVEDTAINGSVKNIELAADEIPRLGSIGGAT</sequence>
<dbReference type="EMBL" id="JAJEPX010000013">
    <property type="protein sequence ID" value="MCC2176646.1"/>
    <property type="molecule type" value="Genomic_DNA"/>
</dbReference>
<dbReference type="PANTHER" id="PTHR37829">
    <property type="entry name" value="PHAGE-LIKE ELEMENT PBSX PROTEIN XKDT"/>
    <property type="match status" value="1"/>
</dbReference>
<evidence type="ECO:0000256" key="1">
    <source>
        <dbReference type="ARBA" id="ARBA00038087"/>
    </source>
</evidence>
<reference evidence="4 5" key="1">
    <citation type="submission" date="2021-10" db="EMBL/GenBank/DDBJ databases">
        <title>Anaerobic single-cell dispensing facilitates the cultivation of human gut bacteria.</title>
        <authorList>
            <person name="Afrizal A."/>
        </authorList>
    </citation>
    <scope>NUCLEOTIDE SEQUENCE [LARGE SCALE GENOMIC DNA]</scope>
    <source>
        <strain evidence="4 5">CLA-AA-H270</strain>
    </source>
</reference>
<feature type="domain" description="Baseplate J-like C-terminal" evidence="3">
    <location>
        <begin position="269"/>
        <end position="356"/>
    </location>
</feature>
<dbReference type="InterPro" id="IPR058530">
    <property type="entry name" value="Baseplate_J-like_C"/>
</dbReference>
<dbReference type="PANTHER" id="PTHR37829:SF3">
    <property type="entry name" value="PROTEIN JAYE-RELATED"/>
    <property type="match status" value="1"/>
</dbReference>
<comment type="caution">
    <text evidence="4">The sequence shown here is derived from an EMBL/GenBank/DDBJ whole genome shotgun (WGS) entry which is preliminary data.</text>
</comment>
<dbReference type="InterPro" id="IPR052399">
    <property type="entry name" value="Phage_Baseplate_Assmbl_Protein"/>
</dbReference>
<dbReference type="RefSeq" id="WP_227600515.1">
    <property type="nucleotide sequence ID" value="NZ_JAJEPX010000013.1"/>
</dbReference>
<proteinExistence type="inferred from homology"/>
<comment type="similarity">
    <text evidence="1">Belongs to the Mu gp47/PBSX XkdT family.</text>
</comment>
<protein>
    <submittedName>
        <fullName evidence="4">Baseplate J/gp47 family protein</fullName>
    </submittedName>
</protein>
<accession>A0AAW4W142</accession>